<dbReference type="PROSITE" id="PS00092">
    <property type="entry name" value="N6_MTASE"/>
    <property type="match status" value="1"/>
</dbReference>
<dbReference type="SUPFAM" id="SSF53335">
    <property type="entry name" value="S-adenosyl-L-methionine-dependent methyltransferases"/>
    <property type="match status" value="1"/>
</dbReference>
<dbReference type="SUPFAM" id="SSF46955">
    <property type="entry name" value="Putative DNA-binding domain"/>
    <property type="match status" value="1"/>
</dbReference>
<dbReference type="Pfam" id="PF02384">
    <property type="entry name" value="N6_Mtase"/>
    <property type="match status" value="1"/>
</dbReference>
<keyword evidence="6" id="KW-0489">Methyltransferase</keyword>
<evidence type="ECO:0000256" key="3">
    <source>
        <dbReference type="SAM" id="MobiDB-lite"/>
    </source>
</evidence>
<protein>
    <submittedName>
        <fullName evidence="6">N-6 DNA methylase</fullName>
    </submittedName>
</protein>
<evidence type="ECO:0000313" key="6">
    <source>
        <dbReference type="EMBL" id="MFB8766132.1"/>
    </source>
</evidence>
<dbReference type="EMBL" id="JAYMRS010000001">
    <property type="protein sequence ID" value="MFB8766132.1"/>
    <property type="molecule type" value="Genomic_DNA"/>
</dbReference>
<dbReference type="InterPro" id="IPR036388">
    <property type="entry name" value="WH-like_DNA-bd_sf"/>
</dbReference>
<keyword evidence="1" id="KW-0680">Restriction system</keyword>
<keyword evidence="2" id="KW-0238">DNA-binding</keyword>
<dbReference type="InterPro" id="IPR029063">
    <property type="entry name" value="SAM-dependent_MTases_sf"/>
</dbReference>
<organism evidence="6 7">
    <name type="scientific">Nocardiopsis alba</name>
    <dbReference type="NCBI Taxonomy" id="53437"/>
    <lineage>
        <taxon>Bacteria</taxon>
        <taxon>Bacillati</taxon>
        <taxon>Actinomycetota</taxon>
        <taxon>Actinomycetes</taxon>
        <taxon>Streptosporangiales</taxon>
        <taxon>Nocardiopsidaceae</taxon>
        <taxon>Nocardiopsis</taxon>
    </lineage>
</organism>
<dbReference type="GO" id="GO:0008168">
    <property type="term" value="F:methyltransferase activity"/>
    <property type="evidence" value="ECO:0007669"/>
    <property type="project" value="UniProtKB-KW"/>
</dbReference>
<dbReference type="Gene3D" id="3.90.220.20">
    <property type="entry name" value="DNA methylase specificity domains"/>
    <property type="match status" value="1"/>
</dbReference>
<keyword evidence="6" id="KW-0808">Transferase</keyword>
<gene>
    <name evidence="6" type="ORF">VSQ78_00355</name>
</gene>
<dbReference type="InterPro" id="IPR052916">
    <property type="entry name" value="Type-I_RE_MTase_Subunit"/>
</dbReference>
<dbReference type="Gene3D" id="3.40.50.150">
    <property type="entry name" value="Vaccinia Virus protein VP39"/>
    <property type="match status" value="1"/>
</dbReference>
<dbReference type="Gene3D" id="1.10.10.10">
    <property type="entry name" value="Winged helix-like DNA-binding domain superfamily/Winged helix DNA-binding domain"/>
    <property type="match status" value="1"/>
</dbReference>
<feature type="domain" description="Helix-turn-helix" evidence="5">
    <location>
        <begin position="8"/>
        <end position="56"/>
    </location>
</feature>
<sequence>MAEPPQVTAADIARIARVSRTTVSNWRRRHEDFPQPVGGSGNRPLFDRAEVERWLAHSDRLPEHAPHERVWELTRTAADGSADPRETVAAVQELLFHLTRGDTPAAGAAERRLSAYPGGAGLLGAVYEAARTSERARELSDHLHGHYLGALGGKAHITPEPLSRLMADLADVQGAEVFDPACGTGTLLRAASRDGAVGLYGQEAEEATARLAQALVGLVPSGAPGRIAAGDSLTADAFGGRLFDAVLCNPPFNQRDWGAERLAYDERWAYGVPPRSESELAWVQHCLAHTRPGGRTVVLMPPAAASRPSGRRIRRELLRRGALAAVIGLPAGAAAPLHVGLHLWVLRQPAADAAPPRVLFVDAGNGQEGTERSPLDWEELSGGVDGVWRAFLDAPEKAADVPGFSGAVPVVELLDDAVDLTPQRHLPVAAPEASAEEARVWAGKTRRRLLRALERARARVPGEGWPAREEGEWRVMALADLARSGALTLYRAPSTASGLSLAAEEGTGRGPRVLTLTDVLGAGEPSGCLDAPSDSEGARGRVEVRTGDVVVPSALARREPYRARVATEADAGALLGLNLHLLRPDTAHIDPWFLAGFLEDEDNLRRAGQGSTVIRVDLRRLRVPLLPLAEQRRYGAAFRELHEFRAELDRVRAAAEDLGQRLSGGLRSGLLAPPSPSTPRAGEEVTDIGGISQT</sequence>
<evidence type="ECO:0000256" key="1">
    <source>
        <dbReference type="ARBA" id="ARBA00022747"/>
    </source>
</evidence>
<dbReference type="SUPFAM" id="SSF116734">
    <property type="entry name" value="DNA methylase specificity domain"/>
    <property type="match status" value="1"/>
</dbReference>
<accession>A0ABV5DNG4</accession>
<dbReference type="InterPro" id="IPR044946">
    <property type="entry name" value="Restrct_endonuc_typeI_TRD_sf"/>
</dbReference>
<dbReference type="RefSeq" id="WP_376736529.1">
    <property type="nucleotide sequence ID" value="NZ_JAYMRS010000001.1"/>
</dbReference>
<dbReference type="Pfam" id="PF12728">
    <property type="entry name" value="HTH_17"/>
    <property type="match status" value="1"/>
</dbReference>
<dbReference type="PRINTS" id="PR00507">
    <property type="entry name" value="N12N6MTFRASE"/>
</dbReference>
<evidence type="ECO:0000313" key="7">
    <source>
        <dbReference type="Proteomes" id="UP001585053"/>
    </source>
</evidence>
<dbReference type="InterPro" id="IPR002052">
    <property type="entry name" value="DNA_methylase_N6_adenine_CS"/>
</dbReference>
<feature type="region of interest" description="Disordered" evidence="3">
    <location>
        <begin position="665"/>
        <end position="694"/>
    </location>
</feature>
<dbReference type="Proteomes" id="UP001585053">
    <property type="component" value="Unassembled WGS sequence"/>
</dbReference>
<proteinExistence type="predicted"/>
<feature type="domain" description="DNA methylase adenine-specific" evidence="4">
    <location>
        <begin position="156"/>
        <end position="426"/>
    </location>
</feature>
<dbReference type="CDD" id="cd02440">
    <property type="entry name" value="AdoMet_MTases"/>
    <property type="match status" value="1"/>
</dbReference>
<dbReference type="InterPro" id="IPR041657">
    <property type="entry name" value="HTH_17"/>
</dbReference>
<evidence type="ECO:0000256" key="2">
    <source>
        <dbReference type="ARBA" id="ARBA00023125"/>
    </source>
</evidence>
<dbReference type="PANTHER" id="PTHR42998:SF1">
    <property type="entry name" value="TYPE I RESTRICTION ENZYME HINDI METHYLASE SUBUNIT"/>
    <property type="match status" value="1"/>
</dbReference>
<reference evidence="6 7" key="1">
    <citation type="submission" date="2024-01" db="EMBL/GenBank/DDBJ databases">
        <title>Genome mining of biosynthetic gene clusters to explore secondary metabolites of Streptomyces sp.</title>
        <authorList>
            <person name="Baig A."/>
            <person name="Ajitkumar Shintre N."/>
            <person name="Kumar H."/>
            <person name="Anbarasu A."/>
            <person name="Ramaiah S."/>
        </authorList>
    </citation>
    <scope>NUCLEOTIDE SEQUENCE [LARGE SCALE GENOMIC DNA]</scope>
    <source>
        <strain evidence="6 7">A01</strain>
    </source>
</reference>
<name>A0ABV5DNG4_9ACTN</name>
<dbReference type="PANTHER" id="PTHR42998">
    <property type="entry name" value="TYPE I RESTRICTION ENZYME HINDVIIP M PROTEIN-RELATED"/>
    <property type="match status" value="1"/>
</dbReference>
<dbReference type="InterPro" id="IPR003356">
    <property type="entry name" value="DNA_methylase_A-5"/>
</dbReference>
<dbReference type="InterPro" id="IPR009061">
    <property type="entry name" value="DNA-bd_dom_put_sf"/>
</dbReference>
<keyword evidence="7" id="KW-1185">Reference proteome</keyword>
<comment type="caution">
    <text evidence="6">The sequence shown here is derived from an EMBL/GenBank/DDBJ whole genome shotgun (WGS) entry which is preliminary data.</text>
</comment>
<dbReference type="GO" id="GO:0032259">
    <property type="term" value="P:methylation"/>
    <property type="evidence" value="ECO:0007669"/>
    <property type="project" value="UniProtKB-KW"/>
</dbReference>
<evidence type="ECO:0000259" key="5">
    <source>
        <dbReference type="Pfam" id="PF12728"/>
    </source>
</evidence>
<evidence type="ECO:0000259" key="4">
    <source>
        <dbReference type="Pfam" id="PF02384"/>
    </source>
</evidence>